<dbReference type="STRING" id="67365.GCA_001704635_04073"/>
<dbReference type="Proteomes" id="UP000186168">
    <property type="component" value="Unassembled WGS sequence"/>
</dbReference>
<gene>
    <name evidence="1" type="ORF">SPAR_22934</name>
</gene>
<evidence type="ECO:0000313" key="2">
    <source>
        <dbReference type="Proteomes" id="UP000186168"/>
    </source>
</evidence>
<keyword evidence="2" id="KW-1185">Reference proteome</keyword>
<name>A0A1R1SFI8_9ACTN</name>
<organism evidence="1 2">
    <name type="scientific">Streptomyces sparsogenes DSM 40356</name>
    <dbReference type="NCBI Taxonomy" id="1331668"/>
    <lineage>
        <taxon>Bacteria</taxon>
        <taxon>Bacillati</taxon>
        <taxon>Actinomycetota</taxon>
        <taxon>Actinomycetes</taxon>
        <taxon>Kitasatosporales</taxon>
        <taxon>Streptomycetaceae</taxon>
        <taxon>Streptomyces</taxon>
    </lineage>
</organism>
<dbReference type="AlphaFoldDB" id="A0A1R1SFI8"/>
<proteinExistence type="predicted"/>
<dbReference type="GeneID" id="96748365"/>
<protein>
    <submittedName>
        <fullName evidence="1">Uncharacterized protein</fullName>
    </submittedName>
</protein>
<reference evidence="1 2" key="1">
    <citation type="submission" date="2013-05" db="EMBL/GenBank/DDBJ databases">
        <title>Genome sequence of Streptomyces sparsogenes DSM 40356.</title>
        <authorList>
            <person name="Coyne S."/>
            <person name="Seebeck F.P."/>
        </authorList>
    </citation>
    <scope>NUCLEOTIDE SEQUENCE [LARGE SCALE GENOMIC DNA]</scope>
    <source>
        <strain evidence="1 2">DSM 40356</strain>
    </source>
</reference>
<evidence type="ECO:0000313" key="1">
    <source>
        <dbReference type="EMBL" id="OMI37023.1"/>
    </source>
</evidence>
<sequence>MTSSDEYPSPTGWGGDIITLYGEWRRDSDSYSSGYTYCEDKFAKIGVDSTFGFNDLLEDADGYLISERVRGGQDIVTAVRNHYRGSGGLTRIGDFLTKRFSGLAGTATDMARNMLTMSDEPTIALGRAKLIYGIAGYDTLLPEMLPADKLTEFCRGFADSLLARAGQEGLKKTTYLANQKKNLRDPQ</sequence>
<dbReference type="EMBL" id="ASQP01000319">
    <property type="protein sequence ID" value="OMI37023.1"/>
    <property type="molecule type" value="Genomic_DNA"/>
</dbReference>
<accession>A0A1R1SFI8</accession>
<comment type="caution">
    <text evidence="1">The sequence shown here is derived from an EMBL/GenBank/DDBJ whole genome shotgun (WGS) entry which is preliminary data.</text>
</comment>
<dbReference type="RefSeq" id="WP_065968388.1">
    <property type="nucleotide sequence ID" value="NZ_ASQP01000319.1"/>
</dbReference>